<protein>
    <submittedName>
        <fullName evidence="3 5">Glutathione S-transferase</fullName>
    </submittedName>
</protein>
<dbReference type="InterPro" id="IPR010987">
    <property type="entry name" value="Glutathione-S-Trfase_C-like"/>
</dbReference>
<dbReference type="SUPFAM" id="SSF52833">
    <property type="entry name" value="Thioredoxin-like"/>
    <property type="match status" value="1"/>
</dbReference>
<dbReference type="EMBL" id="ML975154">
    <property type="protein sequence ID" value="KAF1813776.1"/>
    <property type="molecule type" value="Genomic_DNA"/>
</dbReference>
<evidence type="ECO:0000313" key="5">
    <source>
        <dbReference type="RefSeq" id="XP_033535407.1"/>
    </source>
</evidence>
<dbReference type="InterPro" id="IPR004045">
    <property type="entry name" value="Glutathione_S-Trfase_N"/>
</dbReference>
<dbReference type="SFLD" id="SFLDG00358">
    <property type="entry name" value="Main_(cytGST)"/>
    <property type="match status" value="1"/>
</dbReference>
<dbReference type="Pfam" id="PF13410">
    <property type="entry name" value="GST_C_2"/>
    <property type="match status" value="1"/>
</dbReference>
<comment type="similarity">
    <text evidence="1">Belongs to the GST superfamily.</text>
</comment>
<dbReference type="InterPro" id="IPR036249">
    <property type="entry name" value="Thioredoxin-like_sf"/>
</dbReference>
<keyword evidence="3" id="KW-0808">Transferase</keyword>
<reference evidence="3 5" key="1">
    <citation type="submission" date="2020-01" db="EMBL/GenBank/DDBJ databases">
        <authorList>
            <consortium name="DOE Joint Genome Institute"/>
            <person name="Haridas S."/>
            <person name="Albert R."/>
            <person name="Binder M."/>
            <person name="Bloem J."/>
            <person name="Labutti K."/>
            <person name="Salamov A."/>
            <person name="Andreopoulos B."/>
            <person name="Baker S.E."/>
            <person name="Barry K."/>
            <person name="Bills G."/>
            <person name="Bluhm B.H."/>
            <person name="Cannon C."/>
            <person name="Castanera R."/>
            <person name="Culley D.E."/>
            <person name="Daum C."/>
            <person name="Ezra D."/>
            <person name="Gonzalez J.B."/>
            <person name="Henrissat B."/>
            <person name="Kuo A."/>
            <person name="Liang C."/>
            <person name="Lipzen A."/>
            <person name="Lutzoni F."/>
            <person name="Magnuson J."/>
            <person name="Mondo S."/>
            <person name="Nolan M."/>
            <person name="Ohm R."/>
            <person name="Pangilinan J."/>
            <person name="Park H.-J."/>
            <person name="Ramirez L."/>
            <person name="Alfaro M."/>
            <person name="Sun H."/>
            <person name="Tritt A."/>
            <person name="Yoshinaga Y."/>
            <person name="Zwiers L.-H."/>
            <person name="Turgeon B.G."/>
            <person name="Goodwin S.B."/>
            <person name="Spatafora J.W."/>
            <person name="Crous P.W."/>
            <person name="Grigoriev I.V."/>
        </authorList>
    </citation>
    <scope>NUCLEOTIDE SEQUENCE</scope>
    <source>
        <strain evidence="3 5">CBS 781.70</strain>
    </source>
</reference>
<keyword evidence="4" id="KW-1185">Reference proteome</keyword>
<reference evidence="5" key="3">
    <citation type="submission" date="2025-04" db="UniProtKB">
        <authorList>
            <consortium name="RefSeq"/>
        </authorList>
    </citation>
    <scope>IDENTIFICATION</scope>
    <source>
        <strain evidence="5">CBS 781.70</strain>
    </source>
</reference>
<dbReference type="Proteomes" id="UP000504638">
    <property type="component" value="Unplaced"/>
</dbReference>
<evidence type="ECO:0000259" key="2">
    <source>
        <dbReference type="PROSITE" id="PS50405"/>
    </source>
</evidence>
<dbReference type="SUPFAM" id="SSF47616">
    <property type="entry name" value="GST C-terminal domain-like"/>
    <property type="match status" value="1"/>
</dbReference>
<dbReference type="PANTHER" id="PTHR44051">
    <property type="entry name" value="GLUTATHIONE S-TRANSFERASE-RELATED"/>
    <property type="match status" value="1"/>
</dbReference>
<reference evidence="5" key="2">
    <citation type="submission" date="2020-04" db="EMBL/GenBank/DDBJ databases">
        <authorList>
            <consortium name="NCBI Genome Project"/>
        </authorList>
    </citation>
    <scope>NUCLEOTIDE SEQUENCE</scope>
    <source>
        <strain evidence="5">CBS 781.70</strain>
    </source>
</reference>
<dbReference type="SFLD" id="SFLDS00019">
    <property type="entry name" value="Glutathione_Transferase_(cytos"/>
    <property type="match status" value="1"/>
</dbReference>
<accession>A0A6G1G769</accession>
<dbReference type="Pfam" id="PF13409">
    <property type="entry name" value="GST_N_2"/>
    <property type="match status" value="1"/>
</dbReference>
<dbReference type="PROSITE" id="PS50405">
    <property type="entry name" value="GST_CTER"/>
    <property type="match status" value="1"/>
</dbReference>
<dbReference type="AlphaFoldDB" id="A0A6G1G769"/>
<dbReference type="Gene3D" id="1.20.1050.10">
    <property type="match status" value="1"/>
</dbReference>
<name>A0A6G1G769_9PEZI</name>
<dbReference type="OrthoDB" id="2309723at2759"/>
<dbReference type="RefSeq" id="XP_033535407.1">
    <property type="nucleotide sequence ID" value="XM_033682790.1"/>
</dbReference>
<feature type="domain" description="GST C-terminal" evidence="2">
    <location>
        <begin position="81"/>
        <end position="236"/>
    </location>
</feature>
<dbReference type="Gene3D" id="3.40.30.10">
    <property type="entry name" value="Glutaredoxin"/>
    <property type="match status" value="1"/>
</dbReference>
<organism evidence="3">
    <name type="scientific">Eremomyces bilateralis CBS 781.70</name>
    <dbReference type="NCBI Taxonomy" id="1392243"/>
    <lineage>
        <taxon>Eukaryota</taxon>
        <taxon>Fungi</taxon>
        <taxon>Dikarya</taxon>
        <taxon>Ascomycota</taxon>
        <taxon>Pezizomycotina</taxon>
        <taxon>Dothideomycetes</taxon>
        <taxon>Dothideomycetes incertae sedis</taxon>
        <taxon>Eremomycetales</taxon>
        <taxon>Eremomycetaceae</taxon>
        <taxon>Eremomyces</taxon>
    </lineage>
</organism>
<dbReference type="InterPro" id="IPR036282">
    <property type="entry name" value="Glutathione-S-Trfase_C_sf"/>
</dbReference>
<dbReference type="GeneID" id="54423360"/>
<sequence>MAPQTIIPTLHHLTSSQSHRILFMLEELHEAHGLDYHLHIYHRNNPTELSALRAVSPLGKSPVLTLDGPGAPSPFPQLPHHPALLAESRLILEWLHDTYGQGMYDPTNAADHRQDLFFREFAKATLAIKVLLTLAFEMTPAVAAVAGPVVAHWKKDLVPIYDLMEATLSEERPWFAGEQFGLADFNMIWGADVARARGYYDRERYPKVEGWYQRVVGRPAWKRAVEKGGAYNLVTFE</sequence>
<proteinExistence type="inferred from homology"/>
<dbReference type="PANTHER" id="PTHR44051:SF9">
    <property type="entry name" value="GLUTATHIONE S-TRANSFERASE 1"/>
    <property type="match status" value="1"/>
</dbReference>
<gene>
    <name evidence="3 5" type="ORF">P152DRAFT_513157</name>
</gene>
<evidence type="ECO:0000256" key="1">
    <source>
        <dbReference type="ARBA" id="ARBA00007409"/>
    </source>
</evidence>
<dbReference type="InterPro" id="IPR040079">
    <property type="entry name" value="Glutathione_S-Trfase"/>
</dbReference>
<evidence type="ECO:0000313" key="3">
    <source>
        <dbReference type="EMBL" id="KAF1813776.1"/>
    </source>
</evidence>
<evidence type="ECO:0000313" key="4">
    <source>
        <dbReference type="Proteomes" id="UP000504638"/>
    </source>
</evidence>
<dbReference type="GO" id="GO:0016740">
    <property type="term" value="F:transferase activity"/>
    <property type="evidence" value="ECO:0007669"/>
    <property type="project" value="UniProtKB-KW"/>
</dbReference>